<dbReference type="InterPro" id="IPR025534">
    <property type="entry name" value="DUF4420"/>
</dbReference>
<reference evidence="1 2" key="1">
    <citation type="submission" date="2022-11" db="EMBL/GenBank/DDBJ databases">
        <title>The characterization of three novel Bacteroidetes species and genomic analysis of their roles in tidal elemental geochemical cycles.</title>
        <authorList>
            <person name="Ma K."/>
        </authorList>
    </citation>
    <scope>NUCLEOTIDE SEQUENCE [LARGE SCALE GENOMIC DNA]</scope>
    <source>
        <strain evidence="1 2">M17</strain>
    </source>
</reference>
<sequence>MNYKKLVTNTWGQLETRGNIFEGYKSLWLSLNDKEESDLHIFKDESGHYHLAIKAPGLSKETIEDPRVNGLQISLSKYSFGDGNVYQFIDIKCSIQGFLHEFTEVVREVAHEILLEGKLPEKAVKKVIDNWISFWANQCKNILSEDEQIGLICELLFLKKLCELNFQKSLNTWKGPLGDKHDFNFTDWNIEVKGSRKKGRVHTINGIEQLQPNGNKNLGFVSFSISIDKNKSENSINLLKIIEELKNKYFDLNPDLVVQFNDLLSSYGYSPVYQNEYSKLNFEVNSSHFYIVDDEFPKLTLNMINQNLDTRVSKITYDISLEGLIGQDLDNINIGDFFY</sequence>
<evidence type="ECO:0000313" key="2">
    <source>
        <dbReference type="Proteomes" id="UP001209885"/>
    </source>
</evidence>
<comment type="caution">
    <text evidence="1">The sequence shown here is derived from an EMBL/GenBank/DDBJ whole genome shotgun (WGS) entry which is preliminary data.</text>
</comment>
<dbReference type="Pfam" id="PF14390">
    <property type="entry name" value="DUF4420"/>
    <property type="match status" value="1"/>
</dbReference>
<gene>
    <name evidence="1" type="ORF">OO013_07300</name>
</gene>
<keyword evidence="2" id="KW-1185">Reference proteome</keyword>
<evidence type="ECO:0000313" key="1">
    <source>
        <dbReference type="EMBL" id="MCX2743664.1"/>
    </source>
</evidence>
<protein>
    <submittedName>
        <fullName evidence="1">PD-(D/E)XK motif protein</fullName>
    </submittedName>
</protein>
<dbReference type="Proteomes" id="UP001209885">
    <property type="component" value="Unassembled WGS sequence"/>
</dbReference>
<name>A0ABT3RQL1_9BACT</name>
<dbReference type="RefSeq" id="WP_266056065.1">
    <property type="nucleotide sequence ID" value="NZ_JAPFQN010000004.1"/>
</dbReference>
<organism evidence="1 2">
    <name type="scientific">Mangrovivirga halotolerans</name>
    <dbReference type="NCBI Taxonomy" id="2993936"/>
    <lineage>
        <taxon>Bacteria</taxon>
        <taxon>Pseudomonadati</taxon>
        <taxon>Bacteroidota</taxon>
        <taxon>Cytophagia</taxon>
        <taxon>Cytophagales</taxon>
        <taxon>Mangrovivirgaceae</taxon>
        <taxon>Mangrovivirga</taxon>
    </lineage>
</organism>
<proteinExistence type="predicted"/>
<dbReference type="EMBL" id="JAPFQN010000004">
    <property type="protein sequence ID" value="MCX2743664.1"/>
    <property type="molecule type" value="Genomic_DNA"/>
</dbReference>
<accession>A0ABT3RQL1</accession>